<proteinExistence type="predicted"/>
<protein>
    <submittedName>
        <fullName evidence="2">Uncharacterized protein</fullName>
    </submittedName>
</protein>
<keyword evidence="3" id="KW-1185">Reference proteome</keyword>
<feature type="coiled-coil region" evidence="1">
    <location>
        <begin position="128"/>
        <end position="155"/>
    </location>
</feature>
<keyword evidence="1" id="KW-0175">Coiled coil</keyword>
<dbReference type="Proteomes" id="UP001164746">
    <property type="component" value="Chromosome 6"/>
</dbReference>
<evidence type="ECO:0000313" key="3">
    <source>
        <dbReference type="Proteomes" id="UP001164746"/>
    </source>
</evidence>
<gene>
    <name evidence="2" type="ORF">MAR_018889</name>
</gene>
<reference evidence="2" key="1">
    <citation type="submission" date="2022-11" db="EMBL/GenBank/DDBJ databases">
        <title>Centuries of genome instability and evolution in soft-shell clam transmissible cancer (bioRxiv).</title>
        <authorList>
            <person name="Hart S.F.M."/>
            <person name="Yonemitsu M.A."/>
            <person name="Giersch R.M."/>
            <person name="Beal B.F."/>
            <person name="Arriagada G."/>
            <person name="Davis B.W."/>
            <person name="Ostrander E.A."/>
            <person name="Goff S.P."/>
            <person name="Metzger M.J."/>
        </authorList>
    </citation>
    <scope>NUCLEOTIDE SEQUENCE</scope>
    <source>
        <strain evidence="2">MELC-2E11</strain>
        <tissue evidence="2">Siphon/mantle</tissue>
    </source>
</reference>
<organism evidence="2 3">
    <name type="scientific">Mya arenaria</name>
    <name type="common">Soft-shell clam</name>
    <dbReference type="NCBI Taxonomy" id="6604"/>
    <lineage>
        <taxon>Eukaryota</taxon>
        <taxon>Metazoa</taxon>
        <taxon>Spiralia</taxon>
        <taxon>Lophotrochozoa</taxon>
        <taxon>Mollusca</taxon>
        <taxon>Bivalvia</taxon>
        <taxon>Autobranchia</taxon>
        <taxon>Heteroconchia</taxon>
        <taxon>Euheterodonta</taxon>
        <taxon>Imparidentia</taxon>
        <taxon>Neoheterodontei</taxon>
        <taxon>Myida</taxon>
        <taxon>Myoidea</taxon>
        <taxon>Myidae</taxon>
        <taxon>Mya</taxon>
    </lineage>
</organism>
<accession>A0ABY7EJF8</accession>
<evidence type="ECO:0000256" key="1">
    <source>
        <dbReference type="SAM" id="Coils"/>
    </source>
</evidence>
<dbReference type="EMBL" id="CP111017">
    <property type="protein sequence ID" value="WAR08931.1"/>
    <property type="molecule type" value="Genomic_DNA"/>
</dbReference>
<name>A0ABY7EJF8_MYAAR</name>
<evidence type="ECO:0000313" key="2">
    <source>
        <dbReference type="EMBL" id="WAR08931.1"/>
    </source>
</evidence>
<sequence>MCRASNEALPKEDMVVQDATRPKPHNSRFFKSFVFAAIGALETGKWLILCLYNSSTFLFATQLSTFGEEMPDSPDLSMPCSNSHLIDELTNRMQMLEVAFKEQVFARETIARGIIDQSDVYVSMDKKLEEFLAKMDNISTQYAELESKYKHLEGRIYSDEVLGVVMVLIVTVQLFCSFRRPILKSLESVSQVQTHLSKFMNKAKPERKVSSNPGTPKHSLGLRNEMCVICFQRDNTNGLISKLMDSMLRHLEGVKLSAKPFYAVFAVDDIRTMPHVKLYVVLVDLETRGLYINGSEKDLVLMALKFIKSIGAQCVVIISNDEGSRHLTAHSVYNSSIRMTKTNDSLQELASDGKLYSMWQEMTSHQLSHLRRLVKTVLNAKLVLK</sequence>